<name>A0ACB7P5U2_9PEZI</name>
<reference evidence="1 2" key="1">
    <citation type="journal article" date="2021" name="Nat. Commun.">
        <title>Genetic determinants of endophytism in the Arabidopsis root mycobiome.</title>
        <authorList>
            <person name="Mesny F."/>
            <person name="Miyauchi S."/>
            <person name="Thiergart T."/>
            <person name="Pickel B."/>
            <person name="Atanasova L."/>
            <person name="Karlsson M."/>
            <person name="Huettel B."/>
            <person name="Barry K.W."/>
            <person name="Haridas S."/>
            <person name="Chen C."/>
            <person name="Bauer D."/>
            <person name="Andreopoulos W."/>
            <person name="Pangilinan J."/>
            <person name="LaButti K."/>
            <person name="Riley R."/>
            <person name="Lipzen A."/>
            <person name="Clum A."/>
            <person name="Drula E."/>
            <person name="Henrissat B."/>
            <person name="Kohler A."/>
            <person name="Grigoriev I.V."/>
            <person name="Martin F.M."/>
            <person name="Hacquard S."/>
        </authorList>
    </citation>
    <scope>NUCLEOTIDE SEQUENCE [LARGE SCALE GENOMIC DNA]</scope>
    <source>
        <strain evidence="1 2">MPI-SDFR-AT-0079</strain>
    </source>
</reference>
<gene>
    <name evidence="1" type="ORF">F5144DRAFT_270481</name>
</gene>
<protein>
    <submittedName>
        <fullName evidence="1">Uncharacterized protein</fullName>
    </submittedName>
</protein>
<organism evidence="1 2">
    <name type="scientific">Chaetomium tenue</name>
    <dbReference type="NCBI Taxonomy" id="1854479"/>
    <lineage>
        <taxon>Eukaryota</taxon>
        <taxon>Fungi</taxon>
        <taxon>Dikarya</taxon>
        <taxon>Ascomycota</taxon>
        <taxon>Pezizomycotina</taxon>
        <taxon>Sordariomycetes</taxon>
        <taxon>Sordariomycetidae</taxon>
        <taxon>Sordariales</taxon>
        <taxon>Chaetomiaceae</taxon>
        <taxon>Chaetomium</taxon>
    </lineage>
</organism>
<comment type="caution">
    <text evidence="1">The sequence shown here is derived from an EMBL/GenBank/DDBJ whole genome shotgun (WGS) entry which is preliminary data.</text>
</comment>
<accession>A0ACB7P5U2</accession>
<dbReference type="EMBL" id="JAGIZQ010000005">
    <property type="protein sequence ID" value="KAH6627348.1"/>
    <property type="molecule type" value="Genomic_DNA"/>
</dbReference>
<keyword evidence="2" id="KW-1185">Reference proteome</keyword>
<evidence type="ECO:0000313" key="1">
    <source>
        <dbReference type="EMBL" id="KAH6627348.1"/>
    </source>
</evidence>
<dbReference type="Proteomes" id="UP000724584">
    <property type="component" value="Unassembled WGS sequence"/>
</dbReference>
<evidence type="ECO:0000313" key="2">
    <source>
        <dbReference type="Proteomes" id="UP000724584"/>
    </source>
</evidence>
<proteinExistence type="predicted"/>
<sequence>MANADPSHKIWRRVFYLYTGPSATAAGGVDFVGKPTRQQKCPWFLVLVLVLSGAALASPVSAQFCWKKMKCCFVFLCFCGNAMRVRCGGDDKAARLLFAWTNNLLTMVRGLMAARESAFCLLCLKANPGLFLAIRSHSRRRHKEGKAS</sequence>